<name>A0A6I9U4W2_SESIN</name>
<dbReference type="GO" id="GO:0012505">
    <property type="term" value="C:endomembrane system"/>
    <property type="evidence" value="ECO:0007669"/>
    <property type="project" value="UniProtKB-SubCell"/>
</dbReference>
<dbReference type="RefSeq" id="XP_011092671.1">
    <property type="nucleotide sequence ID" value="XM_011094369.2"/>
</dbReference>
<dbReference type="InterPro" id="IPR047664">
    <property type="entry name" value="SWEET"/>
</dbReference>
<dbReference type="PANTHER" id="PTHR10791:SF142">
    <property type="entry name" value="BIDIRECTIONAL SUGAR TRANSPORTER SWEET16"/>
    <property type="match status" value="1"/>
</dbReference>
<evidence type="ECO:0000256" key="4">
    <source>
        <dbReference type="ARBA" id="ARBA00022597"/>
    </source>
</evidence>
<feature type="transmembrane region" description="Helical" evidence="9">
    <location>
        <begin position="6"/>
        <end position="27"/>
    </location>
</feature>
<keyword evidence="11" id="KW-1185">Reference proteome</keyword>
<evidence type="ECO:0000256" key="2">
    <source>
        <dbReference type="ARBA" id="ARBA00007809"/>
    </source>
</evidence>
<keyword evidence="4 9" id="KW-0762">Sugar transport</keyword>
<dbReference type="InParanoid" id="A0A6I9U4W2"/>
<feature type="transmembrane region" description="Helical" evidence="9">
    <location>
        <begin position="101"/>
        <end position="122"/>
    </location>
</feature>
<keyword evidence="8 9" id="KW-0472">Membrane</keyword>
<evidence type="ECO:0000313" key="11">
    <source>
        <dbReference type="Proteomes" id="UP000504604"/>
    </source>
</evidence>
<accession>A0A6I9U4W2</accession>
<evidence type="ECO:0000256" key="7">
    <source>
        <dbReference type="ARBA" id="ARBA00022989"/>
    </source>
</evidence>
<dbReference type="GO" id="GO:0051119">
    <property type="term" value="F:sugar transmembrane transporter activity"/>
    <property type="evidence" value="ECO:0007669"/>
    <property type="project" value="InterPro"/>
</dbReference>
<dbReference type="PANTHER" id="PTHR10791">
    <property type="entry name" value="RAG1-ACTIVATING PROTEIN 1"/>
    <property type="match status" value="1"/>
</dbReference>
<feature type="compositionally biased region" description="Polar residues" evidence="10">
    <location>
        <begin position="235"/>
        <end position="247"/>
    </location>
</feature>
<organism evidence="11 12">
    <name type="scientific">Sesamum indicum</name>
    <name type="common">Oriental sesame</name>
    <name type="synonym">Sesamum orientale</name>
    <dbReference type="NCBI Taxonomy" id="4182"/>
    <lineage>
        <taxon>Eukaryota</taxon>
        <taxon>Viridiplantae</taxon>
        <taxon>Streptophyta</taxon>
        <taxon>Embryophyta</taxon>
        <taxon>Tracheophyta</taxon>
        <taxon>Spermatophyta</taxon>
        <taxon>Magnoliopsida</taxon>
        <taxon>eudicotyledons</taxon>
        <taxon>Gunneridae</taxon>
        <taxon>Pentapetalae</taxon>
        <taxon>asterids</taxon>
        <taxon>lamiids</taxon>
        <taxon>Lamiales</taxon>
        <taxon>Pedaliaceae</taxon>
        <taxon>Sesamum</taxon>
    </lineage>
</organism>
<dbReference type="GO" id="GO:0005886">
    <property type="term" value="C:plasma membrane"/>
    <property type="evidence" value="ECO:0007669"/>
    <property type="project" value="UniProtKB-SubCell"/>
</dbReference>
<protein>
    <recommendedName>
        <fullName evidence="9">Bidirectional sugar transporter SWEET</fullName>
    </recommendedName>
</protein>
<dbReference type="InterPro" id="IPR004316">
    <property type="entry name" value="SWEET_rpt"/>
</dbReference>
<comment type="function">
    <text evidence="9">Mediates both low-affinity uptake and efflux of sugar across the membrane.</text>
</comment>
<evidence type="ECO:0000256" key="6">
    <source>
        <dbReference type="ARBA" id="ARBA00022737"/>
    </source>
</evidence>
<feature type="region of interest" description="Disordered" evidence="10">
    <location>
        <begin position="235"/>
        <end position="256"/>
    </location>
</feature>
<feature type="transmembrane region" description="Helical" evidence="9">
    <location>
        <begin position="66"/>
        <end position="89"/>
    </location>
</feature>
<feature type="transmembrane region" description="Helical" evidence="9">
    <location>
        <begin position="159"/>
        <end position="182"/>
    </location>
</feature>
<evidence type="ECO:0000256" key="9">
    <source>
        <dbReference type="RuleBase" id="RU910715"/>
    </source>
</evidence>
<feature type="transmembrane region" description="Helical" evidence="9">
    <location>
        <begin position="128"/>
        <end position="152"/>
    </location>
</feature>
<dbReference type="FunFam" id="1.20.1280.290:FF:000001">
    <property type="entry name" value="Bidirectional sugar transporter SWEET"/>
    <property type="match status" value="1"/>
</dbReference>
<dbReference type="Gene3D" id="1.20.1280.290">
    <property type="match status" value="2"/>
</dbReference>
<keyword evidence="5 9" id="KW-0812">Transmembrane</keyword>
<dbReference type="AlphaFoldDB" id="A0A6I9U4W2"/>
<comment type="subcellular location">
    <subcellularLocation>
        <location evidence="9">Cell membrane</location>
        <topology evidence="9">Multi-pass membrane protein</topology>
    </subcellularLocation>
    <subcellularLocation>
        <location evidence="1">Endomembrane system</location>
        <topology evidence="1">Multi-pass membrane protein</topology>
    </subcellularLocation>
</comment>
<keyword evidence="7 9" id="KW-1133">Transmembrane helix</keyword>
<keyword evidence="3 9" id="KW-0813">Transport</keyword>
<evidence type="ECO:0000313" key="12">
    <source>
        <dbReference type="RefSeq" id="XP_011092671.1"/>
    </source>
</evidence>
<comment type="similarity">
    <text evidence="2 9">Belongs to the SWEET sugar transporter family.</text>
</comment>
<dbReference type="OrthoDB" id="409725at2759"/>
<keyword evidence="6" id="KW-0677">Repeat</keyword>
<evidence type="ECO:0000256" key="8">
    <source>
        <dbReference type="ARBA" id="ARBA00023136"/>
    </source>
</evidence>
<proteinExistence type="inferred from homology"/>
<evidence type="ECO:0000256" key="5">
    <source>
        <dbReference type="ARBA" id="ARBA00022692"/>
    </source>
</evidence>
<dbReference type="Proteomes" id="UP000504604">
    <property type="component" value="Linkage group LG10"/>
</dbReference>
<evidence type="ECO:0000256" key="1">
    <source>
        <dbReference type="ARBA" id="ARBA00004127"/>
    </source>
</evidence>
<gene>
    <name evidence="12" type="primary">LOC105172791</name>
</gene>
<evidence type="ECO:0000256" key="10">
    <source>
        <dbReference type="SAM" id="MobiDB-lite"/>
    </source>
</evidence>
<sequence>MVASDFIVGIIGNIVSIISFASSIGTFREIVKKKSSENYKGVPYVTTLLSTSLWTFYGALDPDDGVLIVTVNVVGVVSQAAYLVLFLFYASKERKTKYLGLVLLDLLFLGIVIATTLTAFHGSARRTFIGVLCATFTIAMYAAPLSAVRAVIRTKSVKYMPFLLSFSLLVNAAVWFTFAMLLKDYYVLVPNAVGIVLGSLQLIVYIVYKNKSSSSAFKDTLADGEKLANKAKCATETQDVEQGNDISWRTGKGLEG</sequence>
<feature type="transmembrane region" description="Helical" evidence="9">
    <location>
        <begin position="188"/>
        <end position="208"/>
    </location>
</feature>
<dbReference type="GO" id="GO:0051260">
    <property type="term" value="P:protein homooligomerization"/>
    <property type="evidence" value="ECO:0007669"/>
    <property type="project" value="UniProtKB-ARBA"/>
</dbReference>
<dbReference type="KEGG" id="sind:105172791"/>
<reference evidence="12" key="1">
    <citation type="submission" date="2025-08" db="UniProtKB">
        <authorList>
            <consortium name="RefSeq"/>
        </authorList>
    </citation>
    <scope>IDENTIFICATION</scope>
</reference>
<evidence type="ECO:0000256" key="3">
    <source>
        <dbReference type="ARBA" id="ARBA00022448"/>
    </source>
</evidence>
<dbReference type="FunFam" id="1.20.1280.290:FF:000002">
    <property type="entry name" value="Bidirectional sugar transporter SWEET"/>
    <property type="match status" value="1"/>
</dbReference>
<dbReference type="Pfam" id="PF03083">
    <property type="entry name" value="MtN3_slv"/>
    <property type="match status" value="2"/>
</dbReference>
<dbReference type="GeneID" id="105172791"/>
<feature type="transmembrane region" description="Helical" evidence="9">
    <location>
        <begin position="39"/>
        <end position="60"/>
    </location>
</feature>